<organism evidence="2 3">
    <name type="scientific">Branchiostoma lanceolatum</name>
    <name type="common">Common lancelet</name>
    <name type="synonym">Amphioxus lanceolatum</name>
    <dbReference type="NCBI Taxonomy" id="7740"/>
    <lineage>
        <taxon>Eukaryota</taxon>
        <taxon>Metazoa</taxon>
        <taxon>Chordata</taxon>
        <taxon>Cephalochordata</taxon>
        <taxon>Leptocardii</taxon>
        <taxon>Amphioxiformes</taxon>
        <taxon>Branchiostomatidae</taxon>
        <taxon>Branchiostoma</taxon>
    </lineage>
</organism>
<feature type="region of interest" description="Disordered" evidence="1">
    <location>
        <begin position="1"/>
        <end position="110"/>
    </location>
</feature>
<proteinExistence type="predicted"/>
<reference evidence="2" key="1">
    <citation type="submission" date="2022-01" db="EMBL/GenBank/DDBJ databases">
        <authorList>
            <person name="Braso-Vives M."/>
        </authorList>
    </citation>
    <scope>NUCLEOTIDE SEQUENCE</scope>
</reference>
<name>A0A8J9ZPE4_BRALA</name>
<dbReference type="EMBL" id="OV696688">
    <property type="protein sequence ID" value="CAH1259259.1"/>
    <property type="molecule type" value="Genomic_DNA"/>
</dbReference>
<feature type="compositionally biased region" description="Polar residues" evidence="1">
    <location>
        <begin position="260"/>
        <end position="278"/>
    </location>
</feature>
<feature type="compositionally biased region" description="Basic and acidic residues" evidence="1">
    <location>
        <begin position="195"/>
        <end position="215"/>
    </location>
</feature>
<feature type="compositionally biased region" description="Basic and acidic residues" evidence="1">
    <location>
        <begin position="88"/>
        <end position="110"/>
    </location>
</feature>
<accession>A0A8J9ZPE4</accession>
<feature type="compositionally biased region" description="Basic residues" evidence="1">
    <location>
        <begin position="312"/>
        <end position="325"/>
    </location>
</feature>
<dbReference type="Proteomes" id="UP000838412">
    <property type="component" value="Chromosome 3"/>
</dbReference>
<keyword evidence="3" id="KW-1185">Reference proteome</keyword>
<evidence type="ECO:0000313" key="3">
    <source>
        <dbReference type="Proteomes" id="UP000838412"/>
    </source>
</evidence>
<protein>
    <submittedName>
        <fullName evidence="2">Hypp2210 protein</fullName>
    </submittedName>
</protein>
<feature type="compositionally biased region" description="Basic and acidic residues" evidence="1">
    <location>
        <begin position="167"/>
        <end position="180"/>
    </location>
</feature>
<gene>
    <name evidence="2" type="primary">Hypp2210</name>
    <name evidence="2" type="ORF">BLAG_LOCUS16613</name>
</gene>
<feature type="compositionally biased region" description="Polar residues" evidence="1">
    <location>
        <begin position="231"/>
        <end position="245"/>
    </location>
</feature>
<dbReference type="AlphaFoldDB" id="A0A8J9ZPE4"/>
<feature type="compositionally biased region" description="Basic and acidic residues" evidence="1">
    <location>
        <begin position="66"/>
        <end position="76"/>
    </location>
</feature>
<evidence type="ECO:0000313" key="2">
    <source>
        <dbReference type="EMBL" id="CAH1259259.1"/>
    </source>
</evidence>
<evidence type="ECO:0000256" key="1">
    <source>
        <dbReference type="SAM" id="MobiDB-lite"/>
    </source>
</evidence>
<sequence>MEARQTEDVGMQWDSSEELSARSHSNPVTCATELEGEETTIKIPEQISDVGDDRAPGTSVQMGKSSAERSSEEKTHGIPQSDKKNKKKGEVIKLDETTIPKFPDGEFGRYRDSVTQAQLYDRGINNSATVSGKGNTLVNCGEHSTVTIVEKRGYKQSVPRRRPRVSRPKEGSEPLRKDPDDSAGLQIRGRSVKGASKEKSTFPSQEHIKAAEKNENLSSTRYFMRHPTPPQENIQASEENMSDASNLPGLHLPSTRYDTRQLTPPQGNIQGSEENMSEISHLPGLDPSSTMCYLRQPTPPQENIQASEENRHRRGRRTIPNRRRQQCWESDKQENTDSD</sequence>
<feature type="region of interest" description="Disordered" evidence="1">
    <location>
        <begin position="150"/>
        <end position="339"/>
    </location>
</feature>
<feature type="compositionally biased region" description="Basic and acidic residues" evidence="1">
    <location>
        <begin position="329"/>
        <end position="339"/>
    </location>
</feature>